<dbReference type="EMBL" id="LAZR01060014">
    <property type="protein sequence ID" value="KKK66572.1"/>
    <property type="molecule type" value="Genomic_DNA"/>
</dbReference>
<protein>
    <submittedName>
        <fullName evidence="1">Uncharacterized protein</fullName>
    </submittedName>
</protein>
<sequence length="94" mass="10739">MFSNFLYIIVVLYILKISRKGTPLISLIPCCEQIPKSTDKEIVSFPTMLKIEEFFRIAVKHSQFELGALIIGANKFAEKRIVLEKAKFSLNIFG</sequence>
<proteinExistence type="predicted"/>
<gene>
    <name evidence="1" type="ORF">LCGC14_2962770</name>
</gene>
<name>A0A0F8XBP3_9ZZZZ</name>
<dbReference type="AlphaFoldDB" id="A0A0F8XBP3"/>
<comment type="caution">
    <text evidence="1">The sequence shown here is derived from an EMBL/GenBank/DDBJ whole genome shotgun (WGS) entry which is preliminary data.</text>
</comment>
<evidence type="ECO:0000313" key="1">
    <source>
        <dbReference type="EMBL" id="KKK66572.1"/>
    </source>
</evidence>
<reference evidence="1" key="1">
    <citation type="journal article" date="2015" name="Nature">
        <title>Complex archaea that bridge the gap between prokaryotes and eukaryotes.</title>
        <authorList>
            <person name="Spang A."/>
            <person name="Saw J.H."/>
            <person name="Jorgensen S.L."/>
            <person name="Zaremba-Niedzwiedzka K."/>
            <person name="Martijn J."/>
            <person name="Lind A.E."/>
            <person name="van Eijk R."/>
            <person name="Schleper C."/>
            <person name="Guy L."/>
            <person name="Ettema T.J."/>
        </authorList>
    </citation>
    <scope>NUCLEOTIDE SEQUENCE</scope>
</reference>
<organism evidence="1">
    <name type="scientific">marine sediment metagenome</name>
    <dbReference type="NCBI Taxonomy" id="412755"/>
    <lineage>
        <taxon>unclassified sequences</taxon>
        <taxon>metagenomes</taxon>
        <taxon>ecological metagenomes</taxon>
    </lineage>
</organism>
<accession>A0A0F8XBP3</accession>